<gene>
    <name evidence="1" type="ORF">Vbra_3146</name>
</gene>
<organism evidence="1 2">
    <name type="scientific">Vitrella brassicaformis (strain CCMP3155)</name>
    <dbReference type="NCBI Taxonomy" id="1169540"/>
    <lineage>
        <taxon>Eukaryota</taxon>
        <taxon>Sar</taxon>
        <taxon>Alveolata</taxon>
        <taxon>Colpodellida</taxon>
        <taxon>Vitrellaceae</taxon>
        <taxon>Vitrella</taxon>
    </lineage>
</organism>
<protein>
    <submittedName>
        <fullName evidence="1">Uncharacterized protein</fullName>
    </submittedName>
</protein>
<reference evidence="1 2" key="1">
    <citation type="submission" date="2014-11" db="EMBL/GenBank/DDBJ databases">
        <authorList>
            <person name="Zhu J."/>
            <person name="Qi W."/>
            <person name="Song R."/>
        </authorList>
    </citation>
    <scope>NUCLEOTIDE SEQUENCE [LARGE SCALE GENOMIC DNA]</scope>
</reference>
<dbReference type="Proteomes" id="UP000041254">
    <property type="component" value="Unassembled WGS sequence"/>
</dbReference>
<sequence>MQPEKWHLLGGIIIASVTPMLDAFHHHKLPSTSGRLGRPLRRAHVRLPKLVTMEVAMEDASILDLKRQVEEKGLGDRQLIGYYTAKLKAFKRELYGKLAGADGVLDSDSTHMTDTLRQVDPLPEPAKSLSSIGGTYQHISTPYLAHNKSEAVHLHNALQQLFPVLMSSPLTDSAMLSSDDTVAIDSADVELLSDARESAANGTLTLRYDLRFVDGERTVPISVEHGIAPIEARKWSVRPLRVVVGQPGDGDSAEMKSTDASVSLVDVIMRERESGGQPVCVSLGDGGCVVDVVCEIVYFDDQTLILDMKTYSKSEGGQESEKRLMLASCRWVLGRTGRQYDE</sequence>
<name>A0A0G4G7J5_VITBC</name>
<dbReference type="AlphaFoldDB" id="A0A0G4G7J5"/>
<proteinExistence type="predicted"/>
<keyword evidence="2" id="KW-1185">Reference proteome</keyword>
<dbReference type="VEuPathDB" id="CryptoDB:Vbra_3146"/>
<evidence type="ECO:0000313" key="2">
    <source>
        <dbReference type="Proteomes" id="UP000041254"/>
    </source>
</evidence>
<evidence type="ECO:0000313" key="1">
    <source>
        <dbReference type="EMBL" id="CEM24374.1"/>
    </source>
</evidence>
<accession>A0A0G4G7J5</accession>
<dbReference type="EMBL" id="CDMY01000581">
    <property type="protein sequence ID" value="CEM24374.1"/>
    <property type="molecule type" value="Genomic_DNA"/>
</dbReference>
<dbReference type="InParanoid" id="A0A0G4G7J5"/>